<dbReference type="EMBL" id="JALNTZ010000002">
    <property type="protein sequence ID" value="KAJ3661098.1"/>
    <property type="molecule type" value="Genomic_DNA"/>
</dbReference>
<dbReference type="Proteomes" id="UP001168821">
    <property type="component" value="Unassembled WGS sequence"/>
</dbReference>
<dbReference type="AlphaFoldDB" id="A0AA38ITJ3"/>
<name>A0AA38ITJ3_9CUCU</name>
<evidence type="ECO:0000313" key="1">
    <source>
        <dbReference type="EMBL" id="KAJ3661098.1"/>
    </source>
</evidence>
<gene>
    <name evidence="1" type="ORF">Zmor_005514</name>
</gene>
<reference evidence="1" key="1">
    <citation type="journal article" date="2023" name="G3 (Bethesda)">
        <title>Whole genome assemblies of Zophobas morio and Tenebrio molitor.</title>
        <authorList>
            <person name="Kaur S."/>
            <person name="Stinson S.A."/>
            <person name="diCenzo G.C."/>
        </authorList>
    </citation>
    <scope>NUCLEOTIDE SEQUENCE</scope>
    <source>
        <strain evidence="1">QUZm001</strain>
    </source>
</reference>
<comment type="caution">
    <text evidence="1">The sequence shown here is derived from an EMBL/GenBank/DDBJ whole genome shotgun (WGS) entry which is preliminary data.</text>
</comment>
<organism evidence="1 2">
    <name type="scientific">Zophobas morio</name>
    <dbReference type="NCBI Taxonomy" id="2755281"/>
    <lineage>
        <taxon>Eukaryota</taxon>
        <taxon>Metazoa</taxon>
        <taxon>Ecdysozoa</taxon>
        <taxon>Arthropoda</taxon>
        <taxon>Hexapoda</taxon>
        <taxon>Insecta</taxon>
        <taxon>Pterygota</taxon>
        <taxon>Neoptera</taxon>
        <taxon>Endopterygota</taxon>
        <taxon>Coleoptera</taxon>
        <taxon>Polyphaga</taxon>
        <taxon>Cucujiformia</taxon>
        <taxon>Tenebrionidae</taxon>
        <taxon>Zophobas</taxon>
    </lineage>
</organism>
<proteinExistence type="predicted"/>
<keyword evidence="2" id="KW-1185">Reference proteome</keyword>
<evidence type="ECO:0000313" key="2">
    <source>
        <dbReference type="Proteomes" id="UP001168821"/>
    </source>
</evidence>
<protein>
    <submittedName>
        <fullName evidence="1">Uncharacterized protein</fullName>
    </submittedName>
</protein>
<accession>A0AA38ITJ3</accession>
<sequence>MSELLNQQQKERSIVRMSLKFNANLLTESVVSKQRLLRTGFTVVLIIYLHTESLRFAQTKMGFCTRNGNICWMLSAIS</sequence>